<sequence>MKKKIVINIQTNCDKCRTYAMKTAAETSGVISVELQGENKNKMMVDAAALTKSIRKKIENASLEIVQQL</sequence>
<dbReference type="Proteomes" id="UP001056120">
    <property type="component" value="Linkage Group LG25"/>
</dbReference>
<organism evidence="1 2">
    <name type="scientific">Smallanthus sonchifolius</name>
    <dbReference type="NCBI Taxonomy" id="185202"/>
    <lineage>
        <taxon>Eukaryota</taxon>
        <taxon>Viridiplantae</taxon>
        <taxon>Streptophyta</taxon>
        <taxon>Embryophyta</taxon>
        <taxon>Tracheophyta</taxon>
        <taxon>Spermatophyta</taxon>
        <taxon>Magnoliopsida</taxon>
        <taxon>eudicotyledons</taxon>
        <taxon>Gunneridae</taxon>
        <taxon>Pentapetalae</taxon>
        <taxon>asterids</taxon>
        <taxon>campanulids</taxon>
        <taxon>Asterales</taxon>
        <taxon>Asteraceae</taxon>
        <taxon>Asteroideae</taxon>
        <taxon>Heliantheae alliance</taxon>
        <taxon>Millerieae</taxon>
        <taxon>Smallanthus</taxon>
    </lineage>
</organism>
<gene>
    <name evidence="1" type="ORF">L1987_73989</name>
</gene>
<proteinExistence type="predicted"/>
<keyword evidence="2" id="KW-1185">Reference proteome</keyword>
<reference evidence="2" key="1">
    <citation type="journal article" date="2022" name="Mol. Ecol. Resour.">
        <title>The genomes of chicory, endive, great burdock and yacon provide insights into Asteraceae palaeo-polyploidization history and plant inulin production.</title>
        <authorList>
            <person name="Fan W."/>
            <person name="Wang S."/>
            <person name="Wang H."/>
            <person name="Wang A."/>
            <person name="Jiang F."/>
            <person name="Liu H."/>
            <person name="Zhao H."/>
            <person name="Xu D."/>
            <person name="Zhang Y."/>
        </authorList>
    </citation>
    <scope>NUCLEOTIDE SEQUENCE [LARGE SCALE GENOMIC DNA]</scope>
    <source>
        <strain evidence="2">cv. Yunnan</strain>
    </source>
</reference>
<name>A0ACB9A2D4_9ASTR</name>
<evidence type="ECO:0000313" key="1">
    <source>
        <dbReference type="EMBL" id="KAI3703794.1"/>
    </source>
</evidence>
<protein>
    <submittedName>
        <fullName evidence="1">Uncharacterized protein</fullName>
    </submittedName>
</protein>
<comment type="caution">
    <text evidence="1">The sequence shown here is derived from an EMBL/GenBank/DDBJ whole genome shotgun (WGS) entry which is preliminary data.</text>
</comment>
<evidence type="ECO:0000313" key="2">
    <source>
        <dbReference type="Proteomes" id="UP001056120"/>
    </source>
</evidence>
<reference evidence="1 2" key="2">
    <citation type="journal article" date="2022" name="Mol. Ecol. Resour.">
        <title>The genomes of chicory, endive, great burdock and yacon provide insights into Asteraceae paleo-polyploidization history and plant inulin production.</title>
        <authorList>
            <person name="Fan W."/>
            <person name="Wang S."/>
            <person name="Wang H."/>
            <person name="Wang A."/>
            <person name="Jiang F."/>
            <person name="Liu H."/>
            <person name="Zhao H."/>
            <person name="Xu D."/>
            <person name="Zhang Y."/>
        </authorList>
    </citation>
    <scope>NUCLEOTIDE SEQUENCE [LARGE SCALE GENOMIC DNA]</scope>
    <source>
        <strain evidence="2">cv. Yunnan</strain>
        <tissue evidence="1">Leaves</tissue>
    </source>
</reference>
<accession>A0ACB9A2D4</accession>
<dbReference type="EMBL" id="CM042042">
    <property type="protein sequence ID" value="KAI3703794.1"/>
    <property type="molecule type" value="Genomic_DNA"/>
</dbReference>